<dbReference type="KEGG" id="senf:GJR95_25520"/>
<protein>
    <submittedName>
        <fullName evidence="1">Uncharacterized protein</fullName>
    </submittedName>
</protein>
<evidence type="ECO:0000313" key="2">
    <source>
        <dbReference type="Proteomes" id="UP000464577"/>
    </source>
</evidence>
<dbReference type="Proteomes" id="UP000464577">
    <property type="component" value="Chromosome"/>
</dbReference>
<proteinExistence type="predicted"/>
<gene>
    <name evidence="1" type="ORF">GJR95_25520</name>
</gene>
<dbReference type="EMBL" id="CP045997">
    <property type="protein sequence ID" value="QHV98156.1"/>
    <property type="molecule type" value="Genomic_DNA"/>
</dbReference>
<accession>A0A6P1W377</accession>
<evidence type="ECO:0000313" key="1">
    <source>
        <dbReference type="EMBL" id="QHV98156.1"/>
    </source>
</evidence>
<organism evidence="1 2">
    <name type="scientific">Spirosoma endbachense</name>
    <dbReference type="NCBI Taxonomy" id="2666025"/>
    <lineage>
        <taxon>Bacteria</taxon>
        <taxon>Pseudomonadati</taxon>
        <taxon>Bacteroidota</taxon>
        <taxon>Cytophagia</taxon>
        <taxon>Cytophagales</taxon>
        <taxon>Cytophagaceae</taxon>
        <taxon>Spirosoma</taxon>
    </lineage>
</organism>
<reference evidence="1 2" key="1">
    <citation type="submission" date="2019-11" db="EMBL/GenBank/DDBJ databases">
        <title>Spirosoma endbachense sp. nov., isolated from a natural salt meadow.</title>
        <authorList>
            <person name="Rojas J."/>
            <person name="Ambika Manirajan B."/>
            <person name="Ratering S."/>
            <person name="Suarez C."/>
            <person name="Geissler-Plaum R."/>
            <person name="Schnell S."/>
        </authorList>
    </citation>
    <scope>NUCLEOTIDE SEQUENCE [LARGE SCALE GENOMIC DNA]</scope>
    <source>
        <strain evidence="1 2">I-24</strain>
    </source>
</reference>
<keyword evidence="2" id="KW-1185">Reference proteome</keyword>
<dbReference type="RefSeq" id="WP_162388568.1">
    <property type="nucleotide sequence ID" value="NZ_CP045997.1"/>
</dbReference>
<sequence>MKQNRPASLADGRQKAVEDYVKKVEDYCKSRNLAEDMPNSSEHIRLKYVGALKPTAKVTGKMLGSAEINSSFAYSNRPNRPSTYPLD</sequence>
<dbReference type="AlphaFoldDB" id="A0A6P1W377"/>
<name>A0A6P1W377_9BACT</name>